<comment type="caution">
    <text evidence="1">The sequence shown here is derived from an EMBL/GenBank/DDBJ whole genome shotgun (WGS) entry which is preliminary data.</text>
</comment>
<protein>
    <submittedName>
        <fullName evidence="1">5830_t:CDS:1</fullName>
    </submittedName>
</protein>
<organism evidence="1 2">
    <name type="scientific">Acaulospora colombiana</name>
    <dbReference type="NCBI Taxonomy" id="27376"/>
    <lineage>
        <taxon>Eukaryota</taxon>
        <taxon>Fungi</taxon>
        <taxon>Fungi incertae sedis</taxon>
        <taxon>Mucoromycota</taxon>
        <taxon>Glomeromycotina</taxon>
        <taxon>Glomeromycetes</taxon>
        <taxon>Diversisporales</taxon>
        <taxon>Acaulosporaceae</taxon>
        <taxon>Acaulospora</taxon>
    </lineage>
</organism>
<name>A0ACA9KBV3_9GLOM</name>
<reference evidence="1" key="1">
    <citation type="submission" date="2021-06" db="EMBL/GenBank/DDBJ databases">
        <authorList>
            <person name="Kallberg Y."/>
            <person name="Tangrot J."/>
            <person name="Rosling A."/>
        </authorList>
    </citation>
    <scope>NUCLEOTIDE SEQUENCE</scope>
    <source>
        <strain evidence="1">CL356</strain>
    </source>
</reference>
<evidence type="ECO:0000313" key="1">
    <source>
        <dbReference type="EMBL" id="CAG8464775.1"/>
    </source>
</evidence>
<dbReference type="Proteomes" id="UP000789525">
    <property type="component" value="Unassembled WGS sequence"/>
</dbReference>
<dbReference type="EMBL" id="CAJVPT010001553">
    <property type="protein sequence ID" value="CAG8464775.1"/>
    <property type="molecule type" value="Genomic_DNA"/>
</dbReference>
<proteinExistence type="predicted"/>
<evidence type="ECO:0000313" key="2">
    <source>
        <dbReference type="Proteomes" id="UP000789525"/>
    </source>
</evidence>
<sequence>MTDVVELTGEDKIEGLVAMKEIKSNRDFDPFPNSNLSLQSDVAAMKLSYLTEALKRCGEIKRKTEELLHNREGRDAFEMKLDLKTKVLINKAFVELRRANREASLGRRDEKNFRTKAKDAFDEAQYRLLEVKYKEALLDHDLKIAKFKESEYQKISLISVEEFFVTAPNEFTDSLKSQNLVSSGDCASNSERQRYEHELLLQRLKYEKSEREILEDEKIRKLSRKRDLECIIEKKLSSAYLLDVILKEYIKKIDQCKSLKEVLRNWGSLPLSVAASDNNDIDSARLDCRDLFNAKACGMDCTVSDKEEGELI</sequence>
<accession>A0ACA9KBV3</accession>
<gene>
    <name evidence="1" type="ORF">ACOLOM_LOCUS1325</name>
</gene>
<keyword evidence="2" id="KW-1185">Reference proteome</keyword>